<dbReference type="GO" id="GO:0006310">
    <property type="term" value="P:DNA recombination"/>
    <property type="evidence" value="ECO:0007669"/>
    <property type="project" value="UniProtKB-KW"/>
</dbReference>
<comment type="catalytic activity">
    <reaction evidence="1">
        <text>ATP + H2O = ADP + phosphate + H(+)</text>
        <dbReference type="Rhea" id="RHEA:13065"/>
        <dbReference type="ChEBI" id="CHEBI:15377"/>
        <dbReference type="ChEBI" id="CHEBI:15378"/>
        <dbReference type="ChEBI" id="CHEBI:30616"/>
        <dbReference type="ChEBI" id="CHEBI:43474"/>
        <dbReference type="ChEBI" id="CHEBI:456216"/>
        <dbReference type="EC" id="5.6.2.3"/>
    </reaction>
</comment>
<dbReference type="Pfam" id="PF05970">
    <property type="entry name" value="PIF1"/>
    <property type="match status" value="1"/>
</dbReference>
<accession>A0A0K0FS15</accession>
<dbReference type="WBParaSite" id="SVE_1307400.1">
    <property type="protein sequence ID" value="SVE_1307400.1"/>
    <property type="gene ID" value="SVE_1307400"/>
</dbReference>
<keyword evidence="1" id="KW-0234">DNA repair</keyword>
<evidence type="ECO:0000259" key="2">
    <source>
        <dbReference type="Pfam" id="PF05970"/>
    </source>
</evidence>
<dbReference type="GO" id="GO:0043139">
    <property type="term" value="F:5'-3' DNA helicase activity"/>
    <property type="evidence" value="ECO:0007669"/>
    <property type="project" value="UniProtKB-EC"/>
</dbReference>
<keyword evidence="3" id="KW-1185">Reference proteome</keyword>
<evidence type="ECO:0000256" key="1">
    <source>
        <dbReference type="RuleBase" id="RU363044"/>
    </source>
</evidence>
<comment type="similarity">
    <text evidence="1">Belongs to the helicase family.</text>
</comment>
<dbReference type="Proteomes" id="UP000035680">
    <property type="component" value="Unassembled WGS sequence"/>
</dbReference>
<sequence>MDQNGRYCSKGVSCMLMFNTVDLLKHLQANQVYDNSSISTTRKNVKGRLSKIVKKETLHLSKNGNNKKVDSNLIEKTSLLKIRHDKCKRLSEKKTITVQLNRLENKSIDTVKINYIKTLKINKVVDNNSIKVSLINNEVEIEVDKCENDPSNLLINFDKGIDSTLKEIIVDRIVKALDSIQVSNHSAKKREKSRKSLKKEKLFPARNENIIPNEHYLGHLSTGCDHCQAMFYEKESKYKQCCEFGKVKEYERLFNNFPKFTKKFFIGDDEESKYFKKHCRRINNKFAFASYTGQQRNFKTLDSSTFVLHANKNDRVRNLPEVTEIVAIFQSEDGEVPEDNVLLCSKTGKLKTLSHFSFLKDSATYLLFFPTGAFGWKEKKTYKKLNKELKQKNNKQIEDLLEDYLIDDEDNEEAAKKSKRIKLSNSYIGLKKIMHLGCQDEIDYVEDKNVLKGLGEENSKSANEKQKTLLIGYYMSLLIISQTNVVFLDELAGTGKTFVYTTLYFLLRAEDKVILNCASTGIAATLLRNEQTVHSMFSVPIALYDSNFRLSKLNKLRTTMLEKASLIIIDKAPMLSKYVIDYLDQQLKKVCKNNLSFGEETIICGGNFKQTLPILPNFTRHKNVLFSIKYSSFWNVHFETVKLTRNMRVKENEINFAKWVLDIGDNALQKNEDGEVDIPLNLQSTRNLVNDIFEARNESILEKLN</sequence>
<dbReference type="InterPro" id="IPR010285">
    <property type="entry name" value="DNA_helicase_pif1-like_DEAD"/>
</dbReference>
<reference evidence="4" key="2">
    <citation type="submission" date="2015-08" db="UniProtKB">
        <authorList>
            <consortium name="WormBaseParasite"/>
        </authorList>
    </citation>
    <scope>IDENTIFICATION</scope>
</reference>
<proteinExistence type="inferred from homology"/>
<dbReference type="SUPFAM" id="SSF52540">
    <property type="entry name" value="P-loop containing nucleoside triphosphate hydrolases"/>
    <property type="match status" value="1"/>
</dbReference>
<dbReference type="EC" id="5.6.2.3" evidence="1"/>
<keyword evidence="1" id="KW-0547">Nucleotide-binding</keyword>
<reference evidence="3" key="1">
    <citation type="submission" date="2014-07" db="EMBL/GenBank/DDBJ databases">
        <authorList>
            <person name="Martin A.A"/>
            <person name="De Silva N."/>
        </authorList>
    </citation>
    <scope>NUCLEOTIDE SEQUENCE</scope>
</reference>
<evidence type="ECO:0000313" key="4">
    <source>
        <dbReference type="WBParaSite" id="SVE_1307400.1"/>
    </source>
</evidence>
<dbReference type="GO" id="GO:0005524">
    <property type="term" value="F:ATP binding"/>
    <property type="evidence" value="ECO:0007669"/>
    <property type="project" value="UniProtKB-KW"/>
</dbReference>
<organism evidence="3 4">
    <name type="scientific">Strongyloides venezuelensis</name>
    <name type="common">Threadworm</name>
    <dbReference type="NCBI Taxonomy" id="75913"/>
    <lineage>
        <taxon>Eukaryota</taxon>
        <taxon>Metazoa</taxon>
        <taxon>Ecdysozoa</taxon>
        <taxon>Nematoda</taxon>
        <taxon>Chromadorea</taxon>
        <taxon>Rhabditida</taxon>
        <taxon>Tylenchina</taxon>
        <taxon>Panagrolaimomorpha</taxon>
        <taxon>Strongyloidoidea</taxon>
        <taxon>Strongyloididae</taxon>
        <taxon>Strongyloides</taxon>
    </lineage>
</organism>
<dbReference type="PANTHER" id="PTHR10492">
    <property type="match status" value="1"/>
</dbReference>
<keyword evidence="1" id="KW-0067">ATP-binding</keyword>
<evidence type="ECO:0000313" key="3">
    <source>
        <dbReference type="Proteomes" id="UP000035680"/>
    </source>
</evidence>
<dbReference type="AlphaFoldDB" id="A0A0K0FS15"/>
<name>A0A0K0FS15_STRVS</name>
<feature type="domain" description="DNA helicase Pif1-like DEAD-box helicase" evidence="2">
    <location>
        <begin position="478"/>
        <end position="672"/>
    </location>
</feature>
<keyword evidence="1" id="KW-0227">DNA damage</keyword>
<comment type="cofactor">
    <cofactor evidence="1">
        <name>Mg(2+)</name>
        <dbReference type="ChEBI" id="CHEBI:18420"/>
    </cofactor>
</comment>
<dbReference type="STRING" id="75913.A0A0K0FS15"/>
<dbReference type="Gene3D" id="3.40.50.300">
    <property type="entry name" value="P-loop containing nucleotide triphosphate hydrolases"/>
    <property type="match status" value="1"/>
</dbReference>
<dbReference type="PANTHER" id="PTHR10492:SF78">
    <property type="entry name" value="ATP-DEPENDENT DNA HELICASE"/>
    <property type="match status" value="1"/>
</dbReference>
<keyword evidence="1" id="KW-0233">DNA recombination</keyword>
<dbReference type="GO" id="GO:0016887">
    <property type="term" value="F:ATP hydrolysis activity"/>
    <property type="evidence" value="ECO:0007669"/>
    <property type="project" value="RHEA"/>
</dbReference>
<protein>
    <recommendedName>
        <fullName evidence="1">ATP-dependent DNA helicase</fullName>
        <ecNumber evidence="1">5.6.2.3</ecNumber>
    </recommendedName>
</protein>
<dbReference type="GO" id="GO:0006281">
    <property type="term" value="P:DNA repair"/>
    <property type="evidence" value="ECO:0007669"/>
    <property type="project" value="UniProtKB-KW"/>
</dbReference>
<keyword evidence="1" id="KW-0347">Helicase</keyword>
<dbReference type="InterPro" id="IPR027417">
    <property type="entry name" value="P-loop_NTPase"/>
</dbReference>
<keyword evidence="1" id="KW-0378">Hydrolase</keyword>
<dbReference type="GO" id="GO:0000723">
    <property type="term" value="P:telomere maintenance"/>
    <property type="evidence" value="ECO:0007669"/>
    <property type="project" value="InterPro"/>
</dbReference>